<proteinExistence type="predicted"/>
<feature type="non-terminal residue" evidence="1">
    <location>
        <position position="1"/>
    </location>
</feature>
<dbReference type="AlphaFoldDB" id="K0RD17"/>
<accession>K0RD17</accession>
<gene>
    <name evidence="1" type="ORF">THAOC_29777</name>
</gene>
<reference evidence="1 2" key="1">
    <citation type="journal article" date="2012" name="Genome Biol.">
        <title>Genome and low-iron response of an oceanic diatom adapted to chronic iron limitation.</title>
        <authorList>
            <person name="Lommer M."/>
            <person name="Specht M."/>
            <person name="Roy A.S."/>
            <person name="Kraemer L."/>
            <person name="Andreson R."/>
            <person name="Gutowska M.A."/>
            <person name="Wolf J."/>
            <person name="Bergner S.V."/>
            <person name="Schilhabel M.B."/>
            <person name="Klostermeier U.C."/>
            <person name="Beiko R.G."/>
            <person name="Rosenstiel P."/>
            <person name="Hippler M."/>
            <person name="Laroche J."/>
        </authorList>
    </citation>
    <scope>NUCLEOTIDE SEQUENCE [LARGE SCALE GENOMIC DNA]</scope>
    <source>
        <strain evidence="1 2">CCMP1005</strain>
    </source>
</reference>
<organism evidence="1 2">
    <name type="scientific">Thalassiosira oceanica</name>
    <name type="common">Marine diatom</name>
    <dbReference type="NCBI Taxonomy" id="159749"/>
    <lineage>
        <taxon>Eukaryota</taxon>
        <taxon>Sar</taxon>
        <taxon>Stramenopiles</taxon>
        <taxon>Ochrophyta</taxon>
        <taxon>Bacillariophyta</taxon>
        <taxon>Coscinodiscophyceae</taxon>
        <taxon>Thalassiosirophycidae</taxon>
        <taxon>Thalassiosirales</taxon>
        <taxon>Thalassiosiraceae</taxon>
        <taxon>Thalassiosira</taxon>
    </lineage>
</organism>
<keyword evidence="2" id="KW-1185">Reference proteome</keyword>
<name>K0RD17_THAOC</name>
<sequence length="26" mass="2932">AVEKHHEHLWLATSTSFAVPQCTPEI</sequence>
<evidence type="ECO:0000313" key="1">
    <source>
        <dbReference type="EMBL" id="EJK51085.1"/>
    </source>
</evidence>
<comment type="caution">
    <text evidence="1">The sequence shown here is derived from an EMBL/GenBank/DDBJ whole genome shotgun (WGS) entry which is preliminary data.</text>
</comment>
<protein>
    <submittedName>
        <fullName evidence="1">Uncharacterized protein</fullName>
    </submittedName>
</protein>
<dbReference type="Proteomes" id="UP000266841">
    <property type="component" value="Unassembled WGS sequence"/>
</dbReference>
<dbReference type="EMBL" id="AGNL01042245">
    <property type="protein sequence ID" value="EJK51085.1"/>
    <property type="molecule type" value="Genomic_DNA"/>
</dbReference>
<evidence type="ECO:0000313" key="2">
    <source>
        <dbReference type="Proteomes" id="UP000266841"/>
    </source>
</evidence>